<dbReference type="SMART" id="SM00220">
    <property type="entry name" value="S_TKc"/>
    <property type="match status" value="1"/>
</dbReference>
<dbReference type="Proteomes" id="UP001500575">
    <property type="component" value="Unassembled WGS sequence"/>
</dbReference>
<feature type="compositionally biased region" description="Acidic residues" evidence="1">
    <location>
        <begin position="286"/>
        <end position="301"/>
    </location>
</feature>
<evidence type="ECO:0000259" key="2">
    <source>
        <dbReference type="PROSITE" id="PS50011"/>
    </source>
</evidence>
<dbReference type="PROSITE" id="PS50011">
    <property type="entry name" value="PROTEIN_KINASE_DOM"/>
    <property type="match status" value="1"/>
</dbReference>
<evidence type="ECO:0000313" key="4">
    <source>
        <dbReference type="Proteomes" id="UP001500575"/>
    </source>
</evidence>
<feature type="compositionally biased region" description="Polar residues" evidence="1">
    <location>
        <begin position="521"/>
        <end position="542"/>
    </location>
</feature>
<organism evidence="3 4">
    <name type="scientific">Nocardioides bigeumensis</name>
    <dbReference type="NCBI Taxonomy" id="433657"/>
    <lineage>
        <taxon>Bacteria</taxon>
        <taxon>Bacillati</taxon>
        <taxon>Actinomycetota</taxon>
        <taxon>Actinomycetes</taxon>
        <taxon>Propionibacteriales</taxon>
        <taxon>Nocardioidaceae</taxon>
        <taxon>Nocardioides</taxon>
    </lineage>
</organism>
<feature type="compositionally biased region" description="Polar residues" evidence="1">
    <location>
        <begin position="450"/>
        <end position="459"/>
    </location>
</feature>
<dbReference type="Gene3D" id="1.10.510.10">
    <property type="entry name" value="Transferase(Phosphotransferase) domain 1"/>
    <property type="match status" value="1"/>
</dbReference>
<comment type="caution">
    <text evidence="3">The sequence shown here is derived from an EMBL/GenBank/DDBJ whole genome shotgun (WGS) entry which is preliminary data.</text>
</comment>
<accession>A0ABP5KMQ0</accession>
<name>A0ABP5KMQ0_9ACTN</name>
<feature type="region of interest" description="Disordered" evidence="1">
    <location>
        <begin position="286"/>
        <end position="459"/>
    </location>
</feature>
<keyword evidence="4" id="KW-1185">Reference proteome</keyword>
<gene>
    <name evidence="3" type="ORF">GCM10009843_41680</name>
</gene>
<evidence type="ECO:0000256" key="1">
    <source>
        <dbReference type="SAM" id="MobiDB-lite"/>
    </source>
</evidence>
<feature type="region of interest" description="Disordered" evidence="1">
    <location>
        <begin position="513"/>
        <end position="558"/>
    </location>
</feature>
<dbReference type="RefSeq" id="WP_344305793.1">
    <property type="nucleotide sequence ID" value="NZ_BAAAQQ010000014.1"/>
</dbReference>
<feature type="compositionally biased region" description="Basic and acidic residues" evidence="1">
    <location>
        <begin position="325"/>
        <end position="334"/>
    </location>
</feature>
<dbReference type="SUPFAM" id="SSF56112">
    <property type="entry name" value="Protein kinase-like (PK-like)"/>
    <property type="match status" value="1"/>
</dbReference>
<dbReference type="Gene3D" id="3.30.200.20">
    <property type="entry name" value="Phosphorylase Kinase, domain 1"/>
    <property type="match status" value="1"/>
</dbReference>
<feature type="domain" description="Protein kinase" evidence="2">
    <location>
        <begin position="21"/>
        <end position="340"/>
    </location>
</feature>
<dbReference type="InterPro" id="IPR000719">
    <property type="entry name" value="Prot_kinase_dom"/>
</dbReference>
<evidence type="ECO:0000313" key="3">
    <source>
        <dbReference type="EMBL" id="GAA2134810.1"/>
    </source>
</evidence>
<reference evidence="4" key="1">
    <citation type="journal article" date="2019" name="Int. J. Syst. Evol. Microbiol.">
        <title>The Global Catalogue of Microorganisms (GCM) 10K type strain sequencing project: providing services to taxonomists for standard genome sequencing and annotation.</title>
        <authorList>
            <consortium name="The Broad Institute Genomics Platform"/>
            <consortium name="The Broad Institute Genome Sequencing Center for Infectious Disease"/>
            <person name="Wu L."/>
            <person name="Ma J."/>
        </authorList>
    </citation>
    <scope>NUCLEOTIDE SEQUENCE [LARGE SCALE GENOMIC DNA]</scope>
    <source>
        <strain evidence="4">JCM 16021</strain>
    </source>
</reference>
<dbReference type="InterPro" id="IPR011009">
    <property type="entry name" value="Kinase-like_dom_sf"/>
</dbReference>
<sequence>MGEPDSGLPRLRAGDVLAGRYLVADLLGESRGGRFWRAEDQVLARHVAVHVIPADDERAEGLLEAARLSANVHDRRVLRVLDADRVDGLCYVVNEWGAGSSLDIMIARDGTLPPRRAAHLVAEAAAVCAAAHEVGVAHGRLAPENLLVDHHGSVRIIGLAVEAALWGLPPGRTSSDVTDLGALLYAGLTGRWAGVSRSAVPPAHQVGGRVLRPRKVRAGVPRLLDDLCDEILNGVVIGTHARSPYDLATARGIADALADFVGDPTGLVVPEPERTMSIPVFVDPEAVESEEQPETEPDDGEQPQTEPSGTLVDEGALAGEVGQEPTRRADHGQEAEEPPAPEGVSDSTPEGASDATPEGGSDGPPEPLDRTEQPTQAGMPVFDDERDEVAWISARSEKPPPPPPFEEKPERPLFAPDPPEGRPVRTPRPGVAPTGSSDSYWPWEGGGRTSTGTHPGVSTTGSGIGIFDDDEDDDGVPGRNWLRLAALVAAGILLLVATVVAFNLGQGRSALEFEDAAEPETTPSSTQSAGTRPQVVEGTSATDLDPQGDTPEENPDLVANVVDGDPATTWRTSTYTQQFGPAGLKTGVGVVVDLGEVRDVRRVTVTLAGEPTGVRLYVTETAPTGVAGLVPVVDELVEGTELDAQVEASGQFVVVWLTQLPAVDDGFRGEVAEVVVRAAAS</sequence>
<dbReference type="EMBL" id="BAAAQQ010000014">
    <property type="protein sequence ID" value="GAA2134810.1"/>
    <property type="molecule type" value="Genomic_DNA"/>
</dbReference>
<dbReference type="CDD" id="cd13973">
    <property type="entry name" value="PK_MviN-like"/>
    <property type="match status" value="1"/>
</dbReference>
<protein>
    <recommendedName>
        <fullName evidence="2">Protein kinase domain-containing protein</fullName>
    </recommendedName>
</protein>
<proteinExistence type="predicted"/>
<dbReference type="Gene3D" id="2.60.120.260">
    <property type="entry name" value="Galactose-binding domain-like"/>
    <property type="match status" value="1"/>
</dbReference>